<accession>A0A3B1A4U8</accession>
<dbReference type="InterPro" id="IPR050963">
    <property type="entry name" value="Sirohydro_Cobaltochel/CbiX"/>
</dbReference>
<reference evidence="3" key="1">
    <citation type="submission" date="2018-06" db="EMBL/GenBank/DDBJ databases">
        <authorList>
            <person name="Zhirakovskaya E."/>
        </authorList>
    </citation>
    <scope>NUCLEOTIDE SEQUENCE</scope>
</reference>
<name>A0A3B1A4U8_9ZZZZ</name>
<evidence type="ECO:0000256" key="1">
    <source>
        <dbReference type="ARBA" id="ARBA00022723"/>
    </source>
</evidence>
<dbReference type="SUPFAM" id="SSF53800">
    <property type="entry name" value="Chelatase"/>
    <property type="match status" value="1"/>
</dbReference>
<dbReference type="PANTHER" id="PTHR33542">
    <property type="entry name" value="SIROHYDROCHLORIN FERROCHELATASE, CHLOROPLASTIC"/>
    <property type="match status" value="1"/>
</dbReference>
<dbReference type="Gene3D" id="3.40.50.1400">
    <property type="match status" value="1"/>
</dbReference>
<proteinExistence type="predicted"/>
<dbReference type="AlphaFoldDB" id="A0A3B1A4U8"/>
<gene>
    <name evidence="3" type="ORF">MNBD_GAMMA22-2429</name>
</gene>
<evidence type="ECO:0000313" key="3">
    <source>
        <dbReference type="EMBL" id="VAW94617.1"/>
    </source>
</evidence>
<dbReference type="CDD" id="cd03416">
    <property type="entry name" value="CbiX_SirB_N"/>
    <property type="match status" value="1"/>
</dbReference>
<dbReference type="InterPro" id="IPR002762">
    <property type="entry name" value="CbiX-like"/>
</dbReference>
<dbReference type="GO" id="GO:0016852">
    <property type="term" value="F:sirohydrochlorin cobaltochelatase activity"/>
    <property type="evidence" value="ECO:0007669"/>
    <property type="project" value="UniProtKB-EC"/>
</dbReference>
<dbReference type="EMBL" id="UOFS01000018">
    <property type="protein sequence ID" value="VAW94617.1"/>
    <property type="molecule type" value="Genomic_DNA"/>
</dbReference>
<sequence length="129" mass="13804">MKKSLVVVAHGSRRKESNEELITIAKKLSASTASGFSDVYYGFLELAEPSIPDAITQCINSGAQSVTVLPYFLSAGRHVTVDIPNEVLKVQQLHPECSIVITSYLGAADDLIDVIANIALTNSSKPDSL</sequence>
<keyword evidence="2 3" id="KW-0456">Lyase</keyword>
<evidence type="ECO:0000256" key="2">
    <source>
        <dbReference type="ARBA" id="ARBA00023239"/>
    </source>
</evidence>
<dbReference type="GO" id="GO:0046872">
    <property type="term" value="F:metal ion binding"/>
    <property type="evidence" value="ECO:0007669"/>
    <property type="project" value="UniProtKB-KW"/>
</dbReference>
<protein>
    <submittedName>
        <fullName evidence="3">Sirohydrochlorin cobaltochelatase</fullName>
        <ecNumber evidence="3">4.99.1.3</ecNumber>
    </submittedName>
</protein>
<dbReference type="EC" id="4.99.1.3" evidence="3"/>
<organism evidence="3">
    <name type="scientific">hydrothermal vent metagenome</name>
    <dbReference type="NCBI Taxonomy" id="652676"/>
    <lineage>
        <taxon>unclassified sequences</taxon>
        <taxon>metagenomes</taxon>
        <taxon>ecological metagenomes</taxon>
    </lineage>
</organism>
<dbReference type="Pfam" id="PF01903">
    <property type="entry name" value="CbiX"/>
    <property type="match status" value="1"/>
</dbReference>
<dbReference type="PANTHER" id="PTHR33542:SF3">
    <property type="entry name" value="SIROHYDROCHLORIN FERROCHELATASE, CHLOROPLASTIC"/>
    <property type="match status" value="1"/>
</dbReference>
<keyword evidence="1" id="KW-0479">Metal-binding</keyword>